<protein>
    <recommendedName>
        <fullName evidence="8">Transcription activator GCR1-like domain-containing protein</fullName>
    </recommendedName>
</protein>
<evidence type="ECO:0000259" key="4">
    <source>
        <dbReference type="Pfam" id="PF16787"/>
    </source>
</evidence>
<dbReference type="InterPro" id="IPR010998">
    <property type="entry name" value="Integrase_recombinase_N"/>
</dbReference>
<reference evidence="6 7" key="1">
    <citation type="journal article" date="2011" name="Proc. Natl. Acad. Sci. U.S.A.">
        <title>Evolutionary erosion of yeast sex chromosomes by mating-type switching accidents.</title>
        <authorList>
            <person name="Gordon J.L."/>
            <person name="Armisen D."/>
            <person name="Proux-Wera E."/>
            <person name="Oheigeartaigh S.S."/>
            <person name="Byrne K.P."/>
            <person name="Wolfe K.H."/>
        </authorList>
    </citation>
    <scope>NUCLEOTIDE SEQUENCE [LARGE SCALE GENOMIC DNA]</scope>
    <source>
        <strain evidence="7">ATCC 34711 / CBS 6284 / DSM 70876 / NBRC 10599 / NRRL Y-10934 / UCD 77-7</strain>
    </source>
</reference>
<evidence type="ECO:0000313" key="7">
    <source>
        <dbReference type="Proteomes" id="UP000002866"/>
    </source>
</evidence>
<keyword evidence="7" id="KW-1185">Reference proteome</keyword>
<dbReference type="InterPro" id="IPR038279">
    <property type="entry name" value="Ndc10_dom2_sf"/>
</dbReference>
<evidence type="ECO:0008006" key="8">
    <source>
        <dbReference type="Google" id="ProtNLM"/>
    </source>
</evidence>
<dbReference type="KEGG" id="tbl:TBLA_0D02880"/>
<dbReference type="AlphaFoldDB" id="I2H337"/>
<dbReference type="GO" id="GO:0003677">
    <property type="term" value="F:DNA binding"/>
    <property type="evidence" value="ECO:0007669"/>
    <property type="project" value="UniProtKB-KW"/>
</dbReference>
<evidence type="ECO:0000256" key="2">
    <source>
        <dbReference type="SAM" id="MobiDB-lite"/>
    </source>
</evidence>
<feature type="domain" description="NDC10 N-terminal" evidence="5">
    <location>
        <begin position="5"/>
        <end position="121"/>
    </location>
</feature>
<feature type="compositionally biased region" description="Basic and acidic residues" evidence="2">
    <location>
        <begin position="837"/>
        <end position="859"/>
    </location>
</feature>
<feature type="region of interest" description="Disordered" evidence="2">
    <location>
        <begin position="796"/>
        <end position="903"/>
    </location>
</feature>
<dbReference type="GeneID" id="14495825"/>
<sequence length="1105" mass="128093">MEVAKEKELFNTLSPRALNQYKSYYTKFIHWSIKKKHFIDQDLNLQDDSDLVSIYKHIDVSPYRLHWFIIDTFYKQGEEDNAIYDFPATGTIRKIIVALRFFIKLIKIYDNSSAEKYFPDQVRDEESTLVDGNEYLENLCKLIDHYNKNQSGLQIYSNSIANSNVTANIPSLLKISLNFWNDNIHELNQKIFKSDLEKLRFLADFQINAYLNLSFNDRSAIKLVDIYSTEKNNLIFNIYSNQHLAGNAPHQISKNILLANENPFICPLTSLAVYMFLRFYGSTPTAKSMGFPDLLNKSTQNKNINWEELPLIRGRNYLDYPKETSLALYYHTAFNYCHIPYKKMNHFQTKLLTPINLSNKNKQSINFPSIDSTELNAFFTGLDDSTSFPNNIPIDYTLILNKTTSTVINDSSPLPMELLYQIFPEIEIYRKHSLKDKLNEHQLNFLNVMETLRFNLLKNLPFIFKLFPNHDIFTHPVFQQSDFEKFFNDCLKFNSSNTLETSILPFPILPGIDSRLFDTSDIYEILIEPPQFEKTKIKNGTTTHSNLETIKLESNTVSTQQILNESLNLIKSQSVSNVTFLIDTISKLLLKDGNNNMEHFVEKLNVLKNSFLKHLTSPNNTKVKDEKVKVKKRSSVRPIKLLSLDSSSEEEMDDIEETNHESEALLIKIINQFEIENESTNESSNENVNENESDDDNTDEDPNVMQQELNQMIDTMVNERIQITMVKQFEDFEKTFINLVEDLITEKFNNELNQKIEEKINLIIDKKINKKFEDIIKNTQTNLSDEEDVDVTINSIRKRSLPDEESDNYDNYDNYNNNDDNDNDDDNDDDDINFNQNHDDTHESPKKKIKKNLQDDKTKGLLIESDSNTPLKSNVAKSSEIQQPTSEPPVTTSESQLNASRPQIITSEPLRAASEPSRAASEHFANISKTLDNDHVEITNNGDLENLTTMDERNNATNINISRYAPTEPPPQRTVQTNTSEFPFAMNPTFDTVQEVVDEWLIPNPEMGNQCVSTMNKQYGKKWRLDFKDIFKQRKYIVEFYVFLVNKKHKRFAEAVRLCELIRSTFNKEGNILDSSLSSFANKLKQWKAEHNQSYEGLLETVAQP</sequence>
<dbReference type="eggNOG" id="ENOG502QVZD">
    <property type="taxonomic scope" value="Eukaryota"/>
</dbReference>
<dbReference type="Gene3D" id="1.10.150.130">
    <property type="match status" value="1"/>
</dbReference>
<evidence type="ECO:0000313" key="6">
    <source>
        <dbReference type="EMBL" id="CCH60789.1"/>
    </source>
</evidence>
<dbReference type="RefSeq" id="XP_004180308.1">
    <property type="nucleotide sequence ID" value="XM_004180260.1"/>
</dbReference>
<dbReference type="FunCoup" id="I2H337">
    <property type="interactions" value="159"/>
</dbReference>
<dbReference type="Pfam" id="PF16787">
    <property type="entry name" value="NDC10_II"/>
    <property type="match status" value="1"/>
</dbReference>
<dbReference type="OrthoDB" id="4032152at2759"/>
<dbReference type="InterPro" id="IPR022210">
    <property type="entry name" value="TF_GCR1-like"/>
</dbReference>
<feature type="compositionally biased region" description="Acidic residues" evidence="2">
    <location>
        <begin position="689"/>
        <end position="702"/>
    </location>
</feature>
<gene>
    <name evidence="6" type="primary">TBLA0D02880</name>
    <name evidence="6" type="ORF">TBLA_0D02880</name>
</gene>
<dbReference type="STRING" id="1071380.I2H337"/>
<feature type="domain" description="Transcription activator GCR1-like" evidence="3">
    <location>
        <begin position="984"/>
        <end position="1063"/>
    </location>
</feature>
<dbReference type="Proteomes" id="UP000002866">
    <property type="component" value="Chromosome 4"/>
</dbReference>
<feature type="compositionally biased region" description="Acidic residues" evidence="2">
    <location>
        <begin position="819"/>
        <end position="832"/>
    </location>
</feature>
<dbReference type="HOGENOM" id="CLU_320281_0_0_1"/>
<accession>I2H337</accession>
<feature type="domain" description="Ndc10" evidence="4">
    <location>
        <begin position="172"/>
        <end position="483"/>
    </location>
</feature>
<feature type="region of interest" description="Disordered" evidence="2">
    <location>
        <begin position="678"/>
        <end position="702"/>
    </location>
</feature>
<proteinExistence type="predicted"/>
<dbReference type="EMBL" id="HE806319">
    <property type="protein sequence ID" value="CCH60789.1"/>
    <property type="molecule type" value="Genomic_DNA"/>
</dbReference>
<dbReference type="Gene3D" id="1.10.443.20">
    <property type="entry name" value="Centromere DNA-binding protein complex CBF3 subunit, domain 2"/>
    <property type="match status" value="1"/>
</dbReference>
<dbReference type="Pfam" id="PF21400">
    <property type="entry name" value="Ndc10_N"/>
    <property type="match status" value="1"/>
</dbReference>
<dbReference type="InParanoid" id="I2H337"/>
<dbReference type="InterPro" id="IPR031872">
    <property type="entry name" value="NDC10_II"/>
</dbReference>
<keyword evidence="1" id="KW-0238">DNA-binding</keyword>
<dbReference type="InterPro" id="IPR049055">
    <property type="entry name" value="NDC10_N"/>
</dbReference>
<feature type="compositionally biased region" description="Polar residues" evidence="2">
    <location>
        <begin position="865"/>
        <end position="903"/>
    </location>
</feature>
<feature type="compositionally biased region" description="Low complexity" evidence="2">
    <location>
        <begin position="678"/>
        <end position="688"/>
    </location>
</feature>
<evidence type="ECO:0000259" key="3">
    <source>
        <dbReference type="Pfam" id="PF12550"/>
    </source>
</evidence>
<evidence type="ECO:0000256" key="1">
    <source>
        <dbReference type="ARBA" id="ARBA00023125"/>
    </source>
</evidence>
<name>I2H337_HENB6</name>
<evidence type="ECO:0000259" key="5">
    <source>
        <dbReference type="Pfam" id="PF21400"/>
    </source>
</evidence>
<organism evidence="6 7">
    <name type="scientific">Henningerozyma blattae (strain ATCC 34711 / CBS 6284 / DSM 70876 / NBRC 10599 / NRRL Y-10934 / UCD 77-7)</name>
    <name type="common">Yeast</name>
    <name type="synonym">Tetrapisispora blattae</name>
    <dbReference type="NCBI Taxonomy" id="1071380"/>
    <lineage>
        <taxon>Eukaryota</taxon>
        <taxon>Fungi</taxon>
        <taxon>Dikarya</taxon>
        <taxon>Ascomycota</taxon>
        <taxon>Saccharomycotina</taxon>
        <taxon>Saccharomycetes</taxon>
        <taxon>Saccharomycetales</taxon>
        <taxon>Saccharomycetaceae</taxon>
        <taxon>Henningerozyma</taxon>
    </lineage>
</organism>
<dbReference type="OMA" id="LEWFTPN"/>
<dbReference type="Pfam" id="PF12550">
    <property type="entry name" value="GCR1_C"/>
    <property type="match status" value="1"/>
</dbReference>